<accession>A0A9D2LCE3</accession>
<proteinExistence type="predicted"/>
<reference evidence="3" key="2">
    <citation type="submission" date="2021-04" db="EMBL/GenBank/DDBJ databases">
        <authorList>
            <person name="Gilroy R."/>
        </authorList>
    </citation>
    <scope>NUCLEOTIDE SEQUENCE</scope>
    <source>
        <strain evidence="3">ChiHjej13B12-24818</strain>
    </source>
</reference>
<keyword evidence="2" id="KW-1133">Transmembrane helix</keyword>
<name>A0A9D2LCE3_9MICO</name>
<keyword evidence="2" id="KW-0812">Transmembrane</keyword>
<evidence type="ECO:0000313" key="4">
    <source>
        <dbReference type="Proteomes" id="UP000823823"/>
    </source>
</evidence>
<evidence type="ECO:0000256" key="1">
    <source>
        <dbReference type="SAM" id="MobiDB-lite"/>
    </source>
</evidence>
<keyword evidence="2" id="KW-0472">Membrane</keyword>
<evidence type="ECO:0000313" key="3">
    <source>
        <dbReference type="EMBL" id="HJB09986.1"/>
    </source>
</evidence>
<comment type="caution">
    <text evidence="3">The sequence shown here is derived from an EMBL/GenBank/DDBJ whole genome shotgun (WGS) entry which is preliminary data.</text>
</comment>
<sequence>MNERFNPPPNWPEPPHDGWIPPADFHPQQEWGPVPAGWRLWAGRGPADPGPAPLQDSEDVPASGARPRERVDTYPVRVLNPGMWTDNHLQSEDYGFPEPKPVTPRPRLRLAMTITATAAGFVLAALTATMFVLLTDFAIEDLPDMMTEPAGHLTSVWPDQQIAPEPTS</sequence>
<gene>
    <name evidence="3" type="ORF">H9786_05575</name>
</gene>
<reference evidence="3" key="1">
    <citation type="journal article" date="2021" name="PeerJ">
        <title>Extensive microbial diversity within the chicken gut microbiome revealed by metagenomics and culture.</title>
        <authorList>
            <person name="Gilroy R."/>
            <person name="Ravi A."/>
            <person name="Getino M."/>
            <person name="Pursley I."/>
            <person name="Horton D.L."/>
            <person name="Alikhan N.F."/>
            <person name="Baker D."/>
            <person name="Gharbi K."/>
            <person name="Hall N."/>
            <person name="Watson M."/>
            <person name="Adriaenssens E.M."/>
            <person name="Foster-Nyarko E."/>
            <person name="Jarju S."/>
            <person name="Secka A."/>
            <person name="Antonio M."/>
            <person name="Oren A."/>
            <person name="Chaudhuri R.R."/>
            <person name="La Ragione R."/>
            <person name="Hildebrand F."/>
            <person name="Pallen M.J."/>
        </authorList>
    </citation>
    <scope>NUCLEOTIDE SEQUENCE</scope>
    <source>
        <strain evidence="3">ChiHjej13B12-24818</strain>
    </source>
</reference>
<protein>
    <submittedName>
        <fullName evidence="3">Uncharacterized protein</fullName>
    </submittedName>
</protein>
<dbReference type="Proteomes" id="UP000823823">
    <property type="component" value="Unassembled WGS sequence"/>
</dbReference>
<dbReference type="EMBL" id="DWZH01000038">
    <property type="protein sequence ID" value="HJB09986.1"/>
    <property type="molecule type" value="Genomic_DNA"/>
</dbReference>
<dbReference type="AlphaFoldDB" id="A0A9D2LCE3"/>
<feature type="compositionally biased region" description="Pro residues" evidence="1">
    <location>
        <begin position="1"/>
        <end position="13"/>
    </location>
</feature>
<feature type="transmembrane region" description="Helical" evidence="2">
    <location>
        <begin position="110"/>
        <end position="134"/>
    </location>
</feature>
<organism evidence="3 4">
    <name type="scientific">Candidatus Brachybacterium merdavium</name>
    <dbReference type="NCBI Taxonomy" id="2838513"/>
    <lineage>
        <taxon>Bacteria</taxon>
        <taxon>Bacillati</taxon>
        <taxon>Actinomycetota</taxon>
        <taxon>Actinomycetes</taxon>
        <taxon>Micrococcales</taxon>
        <taxon>Dermabacteraceae</taxon>
        <taxon>Brachybacterium</taxon>
    </lineage>
</organism>
<feature type="region of interest" description="Disordered" evidence="1">
    <location>
        <begin position="1"/>
        <end position="74"/>
    </location>
</feature>
<evidence type="ECO:0000256" key="2">
    <source>
        <dbReference type="SAM" id="Phobius"/>
    </source>
</evidence>